<feature type="compositionally biased region" description="Basic residues" evidence="1">
    <location>
        <begin position="1"/>
        <end position="12"/>
    </location>
</feature>
<comment type="caution">
    <text evidence="3">The sequence shown here is derived from an EMBL/GenBank/DDBJ whole genome shotgun (WGS) entry which is preliminary data.</text>
</comment>
<dbReference type="InterPro" id="IPR027417">
    <property type="entry name" value="P-loop_NTPase"/>
</dbReference>
<dbReference type="SUPFAM" id="SSF52540">
    <property type="entry name" value="P-loop containing nucleoside triphosphate hydrolases"/>
    <property type="match status" value="1"/>
</dbReference>
<gene>
    <name evidence="3" type="ORF">ACFSDA_11750</name>
</gene>
<accession>A0ABW4PZT9</accession>
<proteinExistence type="predicted"/>
<evidence type="ECO:0000313" key="4">
    <source>
        <dbReference type="Proteomes" id="UP001597280"/>
    </source>
</evidence>
<protein>
    <submittedName>
        <fullName evidence="3">ParA family protein</fullName>
    </submittedName>
</protein>
<name>A0ABW4PZT9_9MICO</name>
<dbReference type="RefSeq" id="WP_343904881.1">
    <property type="nucleotide sequence ID" value="NZ_JBHUFL010000003.1"/>
</dbReference>
<dbReference type="PANTHER" id="PTHR13696">
    <property type="entry name" value="P-LOOP CONTAINING NUCLEOSIDE TRIPHOSPHATE HYDROLASE"/>
    <property type="match status" value="1"/>
</dbReference>
<keyword evidence="4" id="KW-1185">Reference proteome</keyword>
<dbReference type="InterPro" id="IPR050678">
    <property type="entry name" value="DNA_Partitioning_ATPase"/>
</dbReference>
<evidence type="ECO:0000313" key="3">
    <source>
        <dbReference type="EMBL" id="MFD1835742.1"/>
    </source>
</evidence>
<feature type="region of interest" description="Disordered" evidence="1">
    <location>
        <begin position="1"/>
        <end position="41"/>
    </location>
</feature>
<reference evidence="4" key="1">
    <citation type="journal article" date="2019" name="Int. J. Syst. Evol. Microbiol.">
        <title>The Global Catalogue of Microorganisms (GCM) 10K type strain sequencing project: providing services to taxonomists for standard genome sequencing and annotation.</title>
        <authorList>
            <consortium name="The Broad Institute Genomics Platform"/>
            <consortium name="The Broad Institute Genome Sequencing Center for Infectious Disease"/>
            <person name="Wu L."/>
            <person name="Ma J."/>
        </authorList>
    </citation>
    <scope>NUCLEOTIDE SEQUENCE [LARGE SCALE GENOMIC DNA]</scope>
    <source>
        <strain evidence="4">JCM 11650</strain>
    </source>
</reference>
<dbReference type="Gene3D" id="3.40.50.300">
    <property type="entry name" value="P-loop containing nucleotide triphosphate hydrolases"/>
    <property type="match status" value="1"/>
</dbReference>
<organism evidence="3 4">
    <name type="scientific">Brachybacterium rhamnosum</name>
    <dbReference type="NCBI Taxonomy" id="173361"/>
    <lineage>
        <taxon>Bacteria</taxon>
        <taxon>Bacillati</taxon>
        <taxon>Actinomycetota</taxon>
        <taxon>Actinomycetes</taxon>
        <taxon>Micrococcales</taxon>
        <taxon>Dermabacteraceae</taxon>
        <taxon>Brachybacterium</taxon>
    </lineage>
</organism>
<sequence>MAARPARPRRRRQDSSVNANQQLDIDLGPTGRPMPELPEPAPLDGHGPARIISMVNQKGGVGKTTSVINLGAALAEIGRKVLLVDLDPQGALSAGTGVNPYELDVTVYNLLMDRKHDVRDVIQETGTENLDVLPANIDLSAAEVQLVNEVAREMALARVLRPVADDYDVIIIDCQPSLGLLTVNALAASHGVVIPLEAEYFALRGVALLVETIEKVQDRINPRLEIDGILITMFDPRTLHAREVCQRVVQAFPDKVFHTTINRTVKFPDASVAAEPIISFASSNKGADAYRQLARELISRGGAA</sequence>
<evidence type="ECO:0000259" key="2">
    <source>
        <dbReference type="Pfam" id="PF13614"/>
    </source>
</evidence>
<dbReference type="Proteomes" id="UP001597280">
    <property type="component" value="Unassembled WGS sequence"/>
</dbReference>
<dbReference type="CDD" id="cd02042">
    <property type="entry name" value="ParAB_family"/>
    <property type="match status" value="1"/>
</dbReference>
<evidence type="ECO:0000256" key="1">
    <source>
        <dbReference type="SAM" id="MobiDB-lite"/>
    </source>
</evidence>
<dbReference type="EMBL" id="JBHUFL010000003">
    <property type="protein sequence ID" value="MFD1835742.1"/>
    <property type="molecule type" value="Genomic_DNA"/>
</dbReference>
<feature type="domain" description="AAA" evidence="2">
    <location>
        <begin position="50"/>
        <end position="226"/>
    </location>
</feature>
<dbReference type="InterPro" id="IPR025669">
    <property type="entry name" value="AAA_dom"/>
</dbReference>
<dbReference type="Pfam" id="PF13614">
    <property type="entry name" value="AAA_31"/>
    <property type="match status" value="1"/>
</dbReference>
<dbReference type="PANTHER" id="PTHR13696:SF99">
    <property type="entry name" value="COBYRINIC ACID AC-DIAMIDE SYNTHASE"/>
    <property type="match status" value="1"/>
</dbReference>